<evidence type="ECO:0000256" key="2">
    <source>
        <dbReference type="ARBA" id="ARBA00022518"/>
    </source>
</evidence>
<keyword evidence="9 15" id="KW-0067">ATP-binding</keyword>
<dbReference type="EC" id="5.6.2.4" evidence="15"/>
<dbReference type="Gene3D" id="3.40.50.300">
    <property type="entry name" value="P-loop containing nucleotide triphosphate hydrolases"/>
    <property type="match status" value="1"/>
</dbReference>
<dbReference type="SUPFAM" id="SSF55464">
    <property type="entry name" value="Origin of replication-binding domain, RBD-like"/>
    <property type="match status" value="1"/>
</dbReference>
<comment type="subcellular location">
    <subcellularLocation>
        <location evidence="1">Host nucleus</location>
    </subcellularLocation>
</comment>
<keyword evidence="11" id="KW-0413">Isomerase</keyword>
<dbReference type="GO" id="GO:0016887">
    <property type="term" value="F:ATP hydrolysis activity"/>
    <property type="evidence" value="ECO:0007669"/>
    <property type="project" value="RHEA"/>
</dbReference>
<evidence type="ECO:0000256" key="15">
    <source>
        <dbReference type="PIRNR" id="PIRNR003383"/>
    </source>
</evidence>
<dbReference type="Gene3D" id="3.40.1310.10">
    <property type="match status" value="1"/>
</dbReference>
<keyword evidence="10 15" id="KW-0238">DNA-binding</keyword>
<dbReference type="InterPro" id="IPR037102">
    <property type="entry name" value="Znf_lg_T-Ag_D1_dom_sf"/>
</dbReference>
<sequence length="614" mass="69748">MIALVLSAGPVAEGDTTMAEGNEWCLIEAECSDDGEDEDEDEFDELFEQASTDLIDDNVVQQGNSLELFQLQESEEQVQRVQEIKRKLKLSPEIDSELSPRLKLVQISEHTPSAKKRLFSQPDSGFEASGNETPVLARTQRREVDEPDSVRAASPSFCKTLLKSFNQKACALGQFKALTGVSFRELTREYKSERTMNCDWLLGILDLKRATAESIKEWLLTVADFFLWHFEQTERDTCLTVLVKFKAQKCRETIIKQLNTYYRFASKQLILADPPKIASPACALYFVKVSSYPSAVKHGDYPEWLERQVSITHRFAAETPFSLSAMIQWAYDNDITDESKIAYDYAALADEDNNAQAFLNSNHQARIVKDVRYMVTAYKRAEMRAMSTSAYIHHCLNKIEGEGDWRIVPAFLKYQGLNFFTFLTALKKFFAGIPKHTCIVIYGPSDTGKSYFASSFLKAVQGKVLSYTPNSSHFWLSPLANSKVCLLDDATRSAWSFMDNFMRNALDGAPICVDCKHKAPEQVICPPMLITTNVDLTEETCWRHLCTRLTIFTFKNALPFTSTGSPLYDLSPKNWKAFLHRFWSHLDLSDQEDDSDAEASRPLRLNTRNTTENL</sequence>
<evidence type="ECO:0000256" key="7">
    <source>
        <dbReference type="ARBA" id="ARBA00022801"/>
    </source>
</evidence>
<dbReference type="InterPro" id="IPR014015">
    <property type="entry name" value="Helicase_SF3_DNA-vir"/>
</dbReference>
<evidence type="ECO:0000256" key="16">
    <source>
        <dbReference type="SAM" id="MobiDB-lite"/>
    </source>
</evidence>
<evidence type="ECO:0000256" key="10">
    <source>
        <dbReference type="ARBA" id="ARBA00023125"/>
    </source>
</evidence>
<dbReference type="InterPro" id="IPR027417">
    <property type="entry name" value="P-loop_NTPase"/>
</dbReference>
<name>A0A2Z2JL10_9PAPI</name>
<evidence type="ECO:0000256" key="1">
    <source>
        <dbReference type="ARBA" id="ARBA00004147"/>
    </source>
</evidence>
<dbReference type="GO" id="GO:0003677">
    <property type="term" value="F:DNA binding"/>
    <property type="evidence" value="ECO:0007669"/>
    <property type="project" value="UniProtKB-KW"/>
</dbReference>
<keyword evidence="3" id="KW-0597">Phosphoprotein</keyword>
<dbReference type="InterPro" id="IPR046935">
    <property type="entry name" value="PPV_E1_DBD_sf"/>
</dbReference>
<protein>
    <recommendedName>
        <fullName evidence="15">Replication protein E1</fullName>
        <ecNumber evidence="15">5.6.2.4</ecNumber>
    </recommendedName>
</protein>
<comment type="catalytic activity">
    <reaction evidence="13 15">
        <text>ATP + H2O = ADP + phosphate + H(+)</text>
        <dbReference type="Rhea" id="RHEA:13065"/>
        <dbReference type="ChEBI" id="CHEBI:15377"/>
        <dbReference type="ChEBI" id="CHEBI:15378"/>
        <dbReference type="ChEBI" id="CHEBI:30616"/>
        <dbReference type="ChEBI" id="CHEBI:43474"/>
        <dbReference type="ChEBI" id="CHEBI:456216"/>
        <dbReference type="EC" id="5.6.2.4"/>
    </reaction>
</comment>
<dbReference type="Gene3D" id="1.10.10.510">
    <property type="entry name" value="Zinc finger, large T-antigen D1 domain"/>
    <property type="match status" value="1"/>
</dbReference>
<comment type="function">
    <text evidence="15">ATP-dependent DNA helicase required for initiation of viral DNA replication. It forms a complex with the viral E2 protein. The E1-E2 complex binds to the replication origin which contains binding sites for both proteins.</text>
</comment>
<evidence type="ECO:0000256" key="11">
    <source>
        <dbReference type="ARBA" id="ARBA00023235"/>
    </source>
</evidence>
<comment type="similarity">
    <text evidence="15">Belongs to the papillomaviridae E1 protein family.</text>
</comment>
<evidence type="ECO:0000256" key="14">
    <source>
        <dbReference type="ARBA" id="ARBA00093297"/>
    </source>
</evidence>
<evidence type="ECO:0000256" key="8">
    <source>
        <dbReference type="ARBA" id="ARBA00022806"/>
    </source>
</evidence>
<evidence type="ECO:0000259" key="17">
    <source>
        <dbReference type="PROSITE" id="PS51206"/>
    </source>
</evidence>
<evidence type="ECO:0000256" key="12">
    <source>
        <dbReference type="ARBA" id="ARBA00034617"/>
    </source>
</evidence>
<dbReference type="GO" id="GO:0006260">
    <property type="term" value="P:DNA replication"/>
    <property type="evidence" value="ECO:0007669"/>
    <property type="project" value="UniProtKB-KW"/>
</dbReference>
<evidence type="ECO:0000256" key="9">
    <source>
        <dbReference type="ARBA" id="ARBA00022840"/>
    </source>
</evidence>
<feature type="domain" description="SF3 helicase" evidence="17">
    <location>
        <begin position="417"/>
        <end position="567"/>
    </location>
</feature>
<keyword evidence="7 15" id="KW-0378">Hydrolase</keyword>
<keyword evidence="8 15" id="KW-0347">Helicase</keyword>
<evidence type="ECO:0000256" key="13">
    <source>
        <dbReference type="ARBA" id="ARBA00048988"/>
    </source>
</evidence>
<dbReference type="InterPro" id="IPR016393">
    <property type="entry name" value="Rep_E1_papillomaV"/>
</dbReference>
<evidence type="ECO:0000313" key="18">
    <source>
        <dbReference type="EMBL" id="ART66892.1"/>
    </source>
</evidence>
<evidence type="ECO:0000256" key="3">
    <source>
        <dbReference type="ARBA" id="ARBA00022553"/>
    </source>
</evidence>
<accession>A0A2Z2JL10</accession>
<dbReference type="InterPro" id="IPR014000">
    <property type="entry name" value="PPV_DNA_helicase_E1_N"/>
</dbReference>
<dbReference type="GO" id="GO:0005524">
    <property type="term" value="F:ATP binding"/>
    <property type="evidence" value="ECO:0007669"/>
    <property type="project" value="UniProtKB-KW"/>
</dbReference>
<keyword evidence="4" id="KW-1048">Host nucleus</keyword>
<feature type="region of interest" description="Disordered" evidence="16">
    <location>
        <begin position="592"/>
        <end position="614"/>
    </location>
</feature>
<dbReference type="InterPro" id="IPR001177">
    <property type="entry name" value="PPV_DNA_helicase_E1_C"/>
</dbReference>
<comment type="function">
    <text evidence="14">ATP-dependent DNA 3'-5' helicase required for initiation of viral DNA replication. It forms a complex with the viral E2 protein. The E1-E2 complex binds to the replication origin which contains binding sites for both proteins. During the initial step, a dimer of E1 interacts with a dimer of protein E2 leading to a complex that binds the viral origin of replication with high specificity. Then, a second dimer of E1 displaces the E2 dimer in an ATP-dependent manner to form the E1 tetramer. Following this, two E1 monomers are added to each half of the site, which results in the formation of two E1 trimers on the viral ori. Subsequently, two hexamers will be created. The double hexamer acts as a bi-directional helicase machinery and unwinds the viral DNA and then recruits the host DNA polymerase to start replication.</text>
</comment>
<organism evidence="18">
    <name type="scientific">Bat papillomavirus</name>
    <dbReference type="NCBI Taxonomy" id="2004707"/>
    <lineage>
        <taxon>Viruses</taxon>
        <taxon>Monodnaviria</taxon>
        <taxon>Shotokuvirae</taxon>
        <taxon>Cossaviricota</taxon>
        <taxon>Papovaviricetes</taxon>
        <taxon>Zurhausenvirales</taxon>
        <taxon>Papillomaviridae</taxon>
    </lineage>
</organism>
<dbReference type="Pfam" id="PF00519">
    <property type="entry name" value="PPV_E1_C"/>
    <property type="match status" value="1"/>
</dbReference>
<evidence type="ECO:0000256" key="4">
    <source>
        <dbReference type="ARBA" id="ARBA00022562"/>
    </source>
</evidence>
<dbReference type="GO" id="GO:0043138">
    <property type="term" value="F:3'-5' DNA helicase activity"/>
    <property type="evidence" value="ECO:0007669"/>
    <property type="project" value="UniProtKB-EC"/>
</dbReference>
<evidence type="ECO:0000256" key="6">
    <source>
        <dbReference type="ARBA" id="ARBA00022741"/>
    </source>
</evidence>
<keyword evidence="6 15" id="KW-0547">Nucleotide-binding</keyword>
<dbReference type="GO" id="GO:0042025">
    <property type="term" value="C:host cell nucleus"/>
    <property type="evidence" value="ECO:0007669"/>
    <property type="project" value="UniProtKB-SubCell"/>
</dbReference>
<dbReference type="Pfam" id="PF20450">
    <property type="entry name" value="PPV_E1_DBD"/>
    <property type="match status" value="1"/>
</dbReference>
<proteinExistence type="inferred from homology"/>
<dbReference type="EMBL" id="KX434764">
    <property type="protein sequence ID" value="ART66892.1"/>
    <property type="molecule type" value="Genomic_DNA"/>
</dbReference>
<dbReference type="PROSITE" id="PS51206">
    <property type="entry name" value="SF3_HELICASE_1"/>
    <property type="match status" value="1"/>
</dbReference>
<dbReference type="SUPFAM" id="SSF52540">
    <property type="entry name" value="P-loop containing nucleoside triphosphate hydrolases"/>
    <property type="match status" value="1"/>
</dbReference>
<comment type="catalytic activity">
    <reaction evidence="12">
        <text>Couples ATP hydrolysis with the unwinding of duplex DNA by translocating in the 3'-5' direction.</text>
        <dbReference type="EC" id="5.6.2.4"/>
    </reaction>
</comment>
<dbReference type="InterPro" id="IPR046832">
    <property type="entry name" value="PPV_E1_DBD"/>
</dbReference>
<dbReference type="Pfam" id="PF00524">
    <property type="entry name" value="PPV_E1_N"/>
    <property type="match status" value="1"/>
</dbReference>
<dbReference type="PIRSF" id="PIRSF003383">
    <property type="entry name" value="Rep_E1_papillomaV"/>
    <property type="match status" value="1"/>
</dbReference>
<evidence type="ECO:0000256" key="5">
    <source>
        <dbReference type="ARBA" id="ARBA00022705"/>
    </source>
</evidence>
<keyword evidence="2 15" id="KW-0244">Early protein</keyword>
<reference evidence="18" key="1">
    <citation type="submission" date="2016-06" db="EMBL/GenBank/DDBJ databases">
        <title>Viral metagenomics study of bats from Saudi Arabia.</title>
        <authorList>
            <person name="Mishra N."/>
            <person name="Williams S.H."/>
            <person name="Lipkin W.I."/>
        </authorList>
    </citation>
    <scope>NUCLEOTIDE SEQUENCE</scope>
    <source>
        <strain evidence="18">KSA424</strain>
    </source>
</reference>
<keyword evidence="5 15" id="KW-0235">DNA replication</keyword>